<dbReference type="PANTHER" id="PTHR30383:SF5">
    <property type="entry name" value="SGNH HYDROLASE-TYPE ESTERASE DOMAIN-CONTAINING PROTEIN"/>
    <property type="match status" value="1"/>
</dbReference>
<accession>A0A5C8P705</accession>
<dbReference type="RefSeq" id="WP_147852665.1">
    <property type="nucleotide sequence ID" value="NZ_VDUZ01000104.1"/>
</dbReference>
<name>A0A5C8P705_9HYPH</name>
<proteinExistence type="predicted"/>
<dbReference type="AlphaFoldDB" id="A0A5C8P705"/>
<keyword evidence="2" id="KW-0378">Hydrolase</keyword>
<evidence type="ECO:0000256" key="1">
    <source>
        <dbReference type="SAM" id="MobiDB-lite"/>
    </source>
</evidence>
<organism evidence="2 3">
    <name type="scientific">Vineibacter terrae</name>
    <dbReference type="NCBI Taxonomy" id="2586908"/>
    <lineage>
        <taxon>Bacteria</taxon>
        <taxon>Pseudomonadati</taxon>
        <taxon>Pseudomonadota</taxon>
        <taxon>Alphaproteobacteria</taxon>
        <taxon>Hyphomicrobiales</taxon>
        <taxon>Vineibacter</taxon>
    </lineage>
</organism>
<feature type="region of interest" description="Disordered" evidence="1">
    <location>
        <begin position="55"/>
        <end position="79"/>
    </location>
</feature>
<dbReference type="SUPFAM" id="SSF52266">
    <property type="entry name" value="SGNH hydrolase"/>
    <property type="match status" value="1"/>
</dbReference>
<evidence type="ECO:0000313" key="3">
    <source>
        <dbReference type="Proteomes" id="UP000321638"/>
    </source>
</evidence>
<dbReference type="PANTHER" id="PTHR30383">
    <property type="entry name" value="THIOESTERASE 1/PROTEASE 1/LYSOPHOSPHOLIPASE L1"/>
    <property type="match status" value="1"/>
</dbReference>
<dbReference type="InterPro" id="IPR057572">
    <property type="entry name" value="NonGDSL"/>
</dbReference>
<reference evidence="2 3" key="1">
    <citation type="submission" date="2019-06" db="EMBL/GenBank/DDBJ databases">
        <title>New taxonomy in bacterial strain CC-CFT640, isolated from vineyard.</title>
        <authorList>
            <person name="Lin S.-Y."/>
            <person name="Tsai C.-F."/>
            <person name="Young C.-C."/>
        </authorList>
    </citation>
    <scope>NUCLEOTIDE SEQUENCE [LARGE SCALE GENOMIC DNA]</scope>
    <source>
        <strain evidence="2 3">CC-CFT640</strain>
    </source>
</reference>
<comment type="caution">
    <text evidence="2">The sequence shown here is derived from an EMBL/GenBank/DDBJ whole genome shotgun (WGS) entry which is preliminary data.</text>
</comment>
<dbReference type="Pfam" id="PF25182">
    <property type="entry name" value="NonGDSL"/>
    <property type="match status" value="1"/>
</dbReference>
<evidence type="ECO:0000313" key="2">
    <source>
        <dbReference type="EMBL" id="TXL69137.1"/>
    </source>
</evidence>
<dbReference type="InterPro" id="IPR036514">
    <property type="entry name" value="SGNH_hydro_sf"/>
</dbReference>
<keyword evidence="3" id="KW-1185">Reference proteome</keyword>
<protein>
    <submittedName>
        <fullName evidence="2">SGNH/GDSL hydrolase family protein</fullName>
    </submittedName>
</protein>
<sequence length="330" mass="35829">MSFASEQRHERSWPRAGAAVAAAAPAQYSRIPPDRTDQASIAPYCAATAAALTATPSAAREMPVPDQESRDPSPPGACATARRAARALSTLIAGTLAVLLMHGPARADDCPARAEELRLGTDLPHVKAAIRERRQVVIVALGSSSTQGYGATIDSNAYPAQAQVTLARQYETVRLKFVMLNRGAGGQDVTEMLERLQRDVLSHRPDLVIWQVGTNAAIRGMKLDSFRLKLSSGIERMKQAGTDVVLMTPQYSPAIVALPNEDDYVAAMHDVARQTGAGVFHRFDIMRGWVMRQHMPFGRFMISDGLHLNDYGQRCTGQLLARAIERTVGD</sequence>
<dbReference type="CDD" id="cd00229">
    <property type="entry name" value="SGNH_hydrolase"/>
    <property type="match status" value="1"/>
</dbReference>
<dbReference type="EMBL" id="VDUZ01000104">
    <property type="protein sequence ID" value="TXL69137.1"/>
    <property type="molecule type" value="Genomic_DNA"/>
</dbReference>
<dbReference type="InterPro" id="IPR051532">
    <property type="entry name" value="Ester_Hydrolysis_Enzymes"/>
</dbReference>
<dbReference type="OrthoDB" id="7203637at2"/>
<gene>
    <name evidence="2" type="ORF">FHP25_40260</name>
</gene>
<dbReference type="Gene3D" id="3.40.50.1110">
    <property type="entry name" value="SGNH hydrolase"/>
    <property type="match status" value="1"/>
</dbReference>
<dbReference type="GO" id="GO:0004622">
    <property type="term" value="F:phosphatidylcholine lysophospholipase activity"/>
    <property type="evidence" value="ECO:0007669"/>
    <property type="project" value="TreeGrafter"/>
</dbReference>
<dbReference type="Proteomes" id="UP000321638">
    <property type="component" value="Unassembled WGS sequence"/>
</dbReference>